<dbReference type="PANTHER" id="PTHR47064:SF2">
    <property type="entry name" value="SMP-30_GLUCONOLACTONASE_LRE-LIKE REGION DOMAIN-CONTAINING PROTEIN-RELATED"/>
    <property type="match status" value="1"/>
</dbReference>
<dbReference type="InterPro" id="IPR011042">
    <property type="entry name" value="6-blade_b-propeller_TolB-like"/>
</dbReference>
<name>A0AAD9H6F0_9PEZI</name>
<sequence length="377" mass="40686">MSVLEETGIKLTATPVEIRDRRSGTPPPQHSATNGISIIQYDAALELILGPTPTHALVLSSAETSANPFFYRGCIYVPSRNELWTTSAPLPASDPTQPPVILMSKVIVTHNSANDTLTAEWAKLRPPPEMKMPASGCIVGDDRMIWCSQGTMAPQTGGVFFMHAGRRPQVVASTYYGREFNSPHSAAVSIQGDGVWFTDPCVGHEQDFRSPPQLPPQIYRCDVKTGEVRAMADGFVRPTGIAIDNDSSTLYVADSGGVRVDGSLDLNQPRSIYAFDMVKRGEAVFLTNRRTFALARRGVPMHLICENGNVWAACGDGVEIWNNGGSLLGVIQVPGGVLSFCRGPEDSVYLCAGQKLWRLQLSGGQAEHSASSSPELL</sequence>
<evidence type="ECO:0000313" key="4">
    <source>
        <dbReference type="Proteomes" id="UP001232148"/>
    </source>
</evidence>
<dbReference type="Pfam" id="PF08450">
    <property type="entry name" value="SGL"/>
    <property type="match status" value="1"/>
</dbReference>
<proteinExistence type="predicted"/>
<feature type="region of interest" description="Disordered" evidence="1">
    <location>
        <begin position="14"/>
        <end position="33"/>
    </location>
</feature>
<evidence type="ECO:0000259" key="2">
    <source>
        <dbReference type="Pfam" id="PF08450"/>
    </source>
</evidence>
<evidence type="ECO:0000256" key="1">
    <source>
        <dbReference type="SAM" id="MobiDB-lite"/>
    </source>
</evidence>
<dbReference type="Proteomes" id="UP001232148">
    <property type="component" value="Unassembled WGS sequence"/>
</dbReference>
<dbReference type="EMBL" id="MU843033">
    <property type="protein sequence ID" value="KAK2022641.1"/>
    <property type="molecule type" value="Genomic_DNA"/>
</dbReference>
<dbReference type="Gene3D" id="2.120.10.30">
    <property type="entry name" value="TolB, C-terminal domain"/>
    <property type="match status" value="1"/>
</dbReference>
<dbReference type="PANTHER" id="PTHR47064">
    <property type="entry name" value="PUTATIVE (AFU_ORTHOLOGUE AFUA_1G08990)-RELATED"/>
    <property type="match status" value="1"/>
</dbReference>
<dbReference type="InterPro" id="IPR013658">
    <property type="entry name" value="SGL"/>
</dbReference>
<comment type="caution">
    <text evidence="3">The sequence shown here is derived from an EMBL/GenBank/DDBJ whole genome shotgun (WGS) entry which is preliminary data.</text>
</comment>
<accession>A0AAD9H6F0</accession>
<dbReference type="InterPro" id="IPR052988">
    <property type="entry name" value="Oryzine_lactonohydrolase"/>
</dbReference>
<reference evidence="3" key="1">
    <citation type="submission" date="2021-06" db="EMBL/GenBank/DDBJ databases">
        <title>Comparative genomics, transcriptomics and evolutionary studies reveal genomic signatures of adaptation to plant cell wall in hemibiotrophic fungi.</title>
        <authorList>
            <consortium name="DOE Joint Genome Institute"/>
            <person name="Baroncelli R."/>
            <person name="Diaz J.F."/>
            <person name="Benocci T."/>
            <person name="Peng M."/>
            <person name="Battaglia E."/>
            <person name="Haridas S."/>
            <person name="Andreopoulos W."/>
            <person name="Labutti K."/>
            <person name="Pangilinan J."/>
            <person name="Floch G.L."/>
            <person name="Makela M.R."/>
            <person name="Henrissat B."/>
            <person name="Grigoriev I.V."/>
            <person name="Crouch J.A."/>
            <person name="De Vries R.P."/>
            <person name="Sukno S.A."/>
            <person name="Thon M.R."/>
        </authorList>
    </citation>
    <scope>NUCLEOTIDE SEQUENCE</scope>
    <source>
        <strain evidence="3">MAFF235873</strain>
    </source>
</reference>
<gene>
    <name evidence="3" type="ORF">LX32DRAFT_645344</name>
</gene>
<feature type="domain" description="SMP-30/Gluconolactonase/LRE-like region" evidence="2">
    <location>
        <begin position="134"/>
        <end position="341"/>
    </location>
</feature>
<dbReference type="AlphaFoldDB" id="A0AAD9H6F0"/>
<protein>
    <submittedName>
        <fullName evidence="3">Calcium-dependent phosphotriesterase</fullName>
    </submittedName>
</protein>
<dbReference type="SUPFAM" id="SSF63829">
    <property type="entry name" value="Calcium-dependent phosphotriesterase"/>
    <property type="match status" value="1"/>
</dbReference>
<keyword evidence="4" id="KW-1185">Reference proteome</keyword>
<evidence type="ECO:0000313" key="3">
    <source>
        <dbReference type="EMBL" id="KAK2022641.1"/>
    </source>
</evidence>
<organism evidence="3 4">
    <name type="scientific">Colletotrichum zoysiae</name>
    <dbReference type="NCBI Taxonomy" id="1216348"/>
    <lineage>
        <taxon>Eukaryota</taxon>
        <taxon>Fungi</taxon>
        <taxon>Dikarya</taxon>
        <taxon>Ascomycota</taxon>
        <taxon>Pezizomycotina</taxon>
        <taxon>Sordariomycetes</taxon>
        <taxon>Hypocreomycetidae</taxon>
        <taxon>Glomerellales</taxon>
        <taxon>Glomerellaceae</taxon>
        <taxon>Colletotrichum</taxon>
        <taxon>Colletotrichum graminicola species complex</taxon>
    </lineage>
</organism>